<keyword evidence="1" id="KW-0732">Signal</keyword>
<reference evidence="3" key="1">
    <citation type="submission" date="2025-08" db="UniProtKB">
        <authorList>
            <consortium name="RefSeq"/>
        </authorList>
    </citation>
    <scope>IDENTIFICATION</scope>
</reference>
<protein>
    <submittedName>
        <fullName evidence="3">Uncharacterized protein LOC106011713</fullName>
    </submittedName>
</protein>
<name>A0ABM0ZZH0_APLCA</name>
<dbReference type="GeneID" id="106011713"/>
<gene>
    <name evidence="3" type="primary">LOC106011713</name>
</gene>
<dbReference type="RefSeq" id="XP_012937718.1">
    <property type="nucleotide sequence ID" value="XM_013082264.2"/>
</dbReference>
<organism evidence="2 3">
    <name type="scientific">Aplysia californica</name>
    <name type="common">California sea hare</name>
    <dbReference type="NCBI Taxonomy" id="6500"/>
    <lineage>
        <taxon>Eukaryota</taxon>
        <taxon>Metazoa</taxon>
        <taxon>Spiralia</taxon>
        <taxon>Lophotrochozoa</taxon>
        <taxon>Mollusca</taxon>
        <taxon>Gastropoda</taxon>
        <taxon>Heterobranchia</taxon>
        <taxon>Euthyneura</taxon>
        <taxon>Tectipleura</taxon>
        <taxon>Aplysiida</taxon>
        <taxon>Aplysioidea</taxon>
        <taxon>Aplysiidae</taxon>
        <taxon>Aplysia</taxon>
    </lineage>
</organism>
<feature type="chain" id="PRO_5046727633" evidence="1">
    <location>
        <begin position="29"/>
        <end position="108"/>
    </location>
</feature>
<feature type="signal peptide" evidence="1">
    <location>
        <begin position="1"/>
        <end position="28"/>
    </location>
</feature>
<dbReference type="Proteomes" id="UP000694888">
    <property type="component" value="Unplaced"/>
</dbReference>
<evidence type="ECO:0000313" key="2">
    <source>
        <dbReference type="Proteomes" id="UP000694888"/>
    </source>
</evidence>
<keyword evidence="2" id="KW-1185">Reference proteome</keyword>
<feature type="non-terminal residue" evidence="3">
    <location>
        <position position="108"/>
    </location>
</feature>
<evidence type="ECO:0000313" key="3">
    <source>
        <dbReference type="RefSeq" id="XP_012937718.1"/>
    </source>
</evidence>
<evidence type="ECO:0000256" key="1">
    <source>
        <dbReference type="SAM" id="SignalP"/>
    </source>
</evidence>
<sequence>MRVLRKGYKKKLLVLLSISVVSLPLTWLVGHSPQDGATETAQDERWFHPSLYGGDVAQQGKLLDSWRYNDLTNALDHAYRSQWVGFTNLSRVNCSQAFSPECRNKAFP</sequence>
<proteinExistence type="predicted"/>
<accession>A0ABM0ZZH0</accession>